<evidence type="ECO:0000313" key="6">
    <source>
        <dbReference type="EMBL" id="SEM70241.1"/>
    </source>
</evidence>
<dbReference type="PANTHER" id="PTHR43483:SF3">
    <property type="entry name" value="MEMBRANE TRANSPORTER PROTEIN HI_0806-RELATED"/>
    <property type="match status" value="1"/>
</dbReference>
<feature type="transmembrane region" description="Helical" evidence="5">
    <location>
        <begin position="6"/>
        <end position="37"/>
    </location>
</feature>
<gene>
    <name evidence="6" type="ORF">SAMN04488011_101168</name>
</gene>
<dbReference type="EMBL" id="FOCM01000001">
    <property type="protein sequence ID" value="SEM70241.1"/>
    <property type="molecule type" value="Genomic_DNA"/>
</dbReference>
<comment type="similarity">
    <text evidence="5">Belongs to the 4-toluene sulfonate uptake permease (TSUP) (TC 2.A.102) family.</text>
</comment>
<dbReference type="PANTHER" id="PTHR43483">
    <property type="entry name" value="MEMBRANE TRANSPORTER PROTEIN HI_0806-RELATED"/>
    <property type="match status" value="1"/>
</dbReference>
<dbReference type="Pfam" id="PF01925">
    <property type="entry name" value="TauE"/>
    <property type="match status" value="1"/>
</dbReference>
<dbReference type="GO" id="GO:0005886">
    <property type="term" value="C:plasma membrane"/>
    <property type="evidence" value="ECO:0007669"/>
    <property type="project" value="UniProtKB-SubCell"/>
</dbReference>
<keyword evidence="5" id="KW-1003">Cell membrane</keyword>
<accession>A0A1H8AHZ3</accession>
<evidence type="ECO:0000256" key="5">
    <source>
        <dbReference type="RuleBase" id="RU363041"/>
    </source>
</evidence>
<evidence type="ECO:0000256" key="2">
    <source>
        <dbReference type="ARBA" id="ARBA00022692"/>
    </source>
</evidence>
<name>A0A1H8AHZ3_9RHOB</name>
<keyword evidence="3 5" id="KW-1133">Transmembrane helix</keyword>
<reference evidence="7" key="1">
    <citation type="submission" date="2016-10" db="EMBL/GenBank/DDBJ databases">
        <authorList>
            <person name="Varghese N."/>
            <person name="Submissions S."/>
        </authorList>
    </citation>
    <scope>NUCLEOTIDE SEQUENCE [LARGE SCALE GENOMIC DNA]</scope>
    <source>
        <strain evidence="7">DSM 26893</strain>
    </source>
</reference>
<sequence length="273" mass="26872">MDLVPIVLALALAGLAIGFLAGLFGVGGGAVSVPVFFEVFRATGSPETIAMPMAVGTSLAIIVPTAISASLQHARKGTVEGRVLRLWALPILLGVVAGSAIASIAAPAVFQGVFAAVALLLSVRMLTGGAGWRLSDDLPSGPVLSGYGAVIGLLSSLMGIGGGALSTMALTLHGRPIHVAVSTSAGVGILIAVPGTIGYAVAGWGAPGLPPGSIGFVSLLAVAIPLPASLLATRLGVSVGHALSREALTRLFGAFLLLVGLRFAVAVIPGLGG</sequence>
<dbReference type="InterPro" id="IPR002781">
    <property type="entry name" value="TM_pro_TauE-like"/>
</dbReference>
<evidence type="ECO:0000256" key="3">
    <source>
        <dbReference type="ARBA" id="ARBA00022989"/>
    </source>
</evidence>
<feature type="transmembrane region" description="Helical" evidence="5">
    <location>
        <begin position="214"/>
        <end position="235"/>
    </location>
</feature>
<evidence type="ECO:0000313" key="7">
    <source>
        <dbReference type="Proteomes" id="UP000199372"/>
    </source>
</evidence>
<keyword evidence="7" id="KW-1185">Reference proteome</keyword>
<organism evidence="6 7">
    <name type="scientific">Palleronia pelagia</name>
    <dbReference type="NCBI Taxonomy" id="387096"/>
    <lineage>
        <taxon>Bacteria</taxon>
        <taxon>Pseudomonadati</taxon>
        <taxon>Pseudomonadota</taxon>
        <taxon>Alphaproteobacteria</taxon>
        <taxon>Rhodobacterales</taxon>
        <taxon>Roseobacteraceae</taxon>
        <taxon>Palleronia</taxon>
    </lineage>
</organism>
<feature type="transmembrane region" description="Helical" evidence="5">
    <location>
        <begin position="144"/>
        <end position="165"/>
    </location>
</feature>
<feature type="transmembrane region" description="Helical" evidence="5">
    <location>
        <begin position="247"/>
        <end position="268"/>
    </location>
</feature>
<evidence type="ECO:0000256" key="4">
    <source>
        <dbReference type="ARBA" id="ARBA00023136"/>
    </source>
</evidence>
<dbReference type="Proteomes" id="UP000199372">
    <property type="component" value="Unassembled WGS sequence"/>
</dbReference>
<evidence type="ECO:0000256" key="1">
    <source>
        <dbReference type="ARBA" id="ARBA00004141"/>
    </source>
</evidence>
<proteinExistence type="inferred from homology"/>
<keyword evidence="2 5" id="KW-0812">Transmembrane</keyword>
<dbReference type="AlphaFoldDB" id="A0A1H8AHZ3"/>
<feature type="transmembrane region" description="Helical" evidence="5">
    <location>
        <begin position="87"/>
        <end position="106"/>
    </location>
</feature>
<feature type="transmembrane region" description="Helical" evidence="5">
    <location>
        <begin position="49"/>
        <end position="67"/>
    </location>
</feature>
<feature type="transmembrane region" description="Helical" evidence="5">
    <location>
        <begin position="177"/>
        <end position="202"/>
    </location>
</feature>
<protein>
    <recommendedName>
        <fullName evidence="5">Probable membrane transporter protein</fullName>
    </recommendedName>
</protein>
<comment type="subcellular location">
    <subcellularLocation>
        <location evidence="5">Cell membrane</location>
        <topology evidence="5">Multi-pass membrane protein</topology>
    </subcellularLocation>
    <subcellularLocation>
        <location evidence="1">Membrane</location>
        <topology evidence="1">Multi-pass membrane protein</topology>
    </subcellularLocation>
</comment>
<keyword evidence="4 5" id="KW-0472">Membrane</keyword>